<proteinExistence type="predicted"/>
<reference evidence="1" key="1">
    <citation type="submission" date="2018-05" db="EMBL/GenBank/DDBJ databases">
        <title>Draft genome of Mucuna pruriens seed.</title>
        <authorList>
            <person name="Nnadi N.E."/>
            <person name="Vos R."/>
            <person name="Hasami M.H."/>
            <person name="Devisetty U.K."/>
            <person name="Aguiy J.C."/>
        </authorList>
    </citation>
    <scope>NUCLEOTIDE SEQUENCE [LARGE SCALE GENOMIC DNA]</scope>
    <source>
        <strain evidence="1">JCA_2017</strain>
    </source>
</reference>
<feature type="non-terminal residue" evidence="1">
    <location>
        <position position="1"/>
    </location>
</feature>
<organism evidence="1 2">
    <name type="scientific">Mucuna pruriens</name>
    <name type="common">Velvet bean</name>
    <name type="synonym">Dolichos pruriens</name>
    <dbReference type="NCBI Taxonomy" id="157652"/>
    <lineage>
        <taxon>Eukaryota</taxon>
        <taxon>Viridiplantae</taxon>
        <taxon>Streptophyta</taxon>
        <taxon>Embryophyta</taxon>
        <taxon>Tracheophyta</taxon>
        <taxon>Spermatophyta</taxon>
        <taxon>Magnoliopsida</taxon>
        <taxon>eudicotyledons</taxon>
        <taxon>Gunneridae</taxon>
        <taxon>Pentapetalae</taxon>
        <taxon>rosids</taxon>
        <taxon>fabids</taxon>
        <taxon>Fabales</taxon>
        <taxon>Fabaceae</taxon>
        <taxon>Papilionoideae</taxon>
        <taxon>50 kb inversion clade</taxon>
        <taxon>NPAAA clade</taxon>
        <taxon>indigoferoid/millettioid clade</taxon>
        <taxon>Phaseoleae</taxon>
        <taxon>Mucuna</taxon>
    </lineage>
</organism>
<sequence>MRKTPSRSKKKKTKTNDESCNPYWISRHVYTIKCNKCDKPRHNIKTCKGKTTARPTNGAIRPNSSQTSVVVFGHTSGSTIGAMTRVRPNLNDLPTYVPTYNVTKSFQKE</sequence>
<dbReference type="Proteomes" id="UP000257109">
    <property type="component" value="Unassembled WGS sequence"/>
</dbReference>
<evidence type="ECO:0000313" key="2">
    <source>
        <dbReference type="Proteomes" id="UP000257109"/>
    </source>
</evidence>
<dbReference type="EMBL" id="QJKJ01014641">
    <property type="protein sequence ID" value="RDX63932.1"/>
    <property type="molecule type" value="Genomic_DNA"/>
</dbReference>
<dbReference type="AlphaFoldDB" id="A0A371ED22"/>
<keyword evidence="2" id="KW-1185">Reference proteome</keyword>
<accession>A0A371ED22</accession>
<comment type="caution">
    <text evidence="1">The sequence shown here is derived from an EMBL/GenBank/DDBJ whole genome shotgun (WGS) entry which is preliminary data.</text>
</comment>
<gene>
    <name evidence="1" type="ORF">CR513_57576</name>
</gene>
<name>A0A371ED22_MUCPR</name>
<protein>
    <submittedName>
        <fullName evidence="1">Uncharacterized protein</fullName>
    </submittedName>
</protein>
<evidence type="ECO:0000313" key="1">
    <source>
        <dbReference type="EMBL" id="RDX63932.1"/>
    </source>
</evidence>